<evidence type="ECO:0000313" key="4">
    <source>
        <dbReference type="Proteomes" id="UP000070598"/>
    </source>
</evidence>
<sequence>MSARDQRPVLYVVACGGPPAADVPEFASRMLDKGWRVCVLATPSALRWLDTARLEKLTGYPVRSEYRQPGEVSGYPSADAIAVAPATFNTVNKWAVGISDTYALGVLQEALAWGRPIIVVPWVNAALGSHPLFLPNLDVLRSWGVRVIHDAASMPKPGTGPSSARFFPWATLQEELSRLHDSR</sequence>
<dbReference type="GO" id="GO:0015937">
    <property type="term" value="P:coenzyme A biosynthetic process"/>
    <property type="evidence" value="ECO:0007669"/>
    <property type="project" value="TreeGrafter"/>
</dbReference>
<evidence type="ECO:0000259" key="1">
    <source>
        <dbReference type="Pfam" id="PF02441"/>
    </source>
</evidence>
<dbReference type="Gene3D" id="3.40.50.1950">
    <property type="entry name" value="Flavin prenyltransferase-like"/>
    <property type="match status" value="1"/>
</dbReference>
<feature type="domain" description="Flavoprotein" evidence="1">
    <location>
        <begin position="12"/>
        <end position="122"/>
    </location>
</feature>
<name>A0A132MZW2_9ACTN</name>
<dbReference type="Proteomes" id="UP000070659">
    <property type="component" value="Unassembled WGS sequence"/>
</dbReference>
<dbReference type="GO" id="GO:0004633">
    <property type="term" value="F:phosphopantothenoylcysteine decarboxylase activity"/>
    <property type="evidence" value="ECO:0007669"/>
    <property type="project" value="TreeGrafter"/>
</dbReference>
<dbReference type="Pfam" id="PF02441">
    <property type="entry name" value="Flavoprotein"/>
    <property type="match status" value="1"/>
</dbReference>
<dbReference type="EMBL" id="JYIK01000773">
    <property type="protein sequence ID" value="KWX09597.1"/>
    <property type="molecule type" value="Genomic_DNA"/>
</dbReference>
<dbReference type="PANTHER" id="PTHR14359">
    <property type="entry name" value="HOMO-OLIGOMERIC FLAVIN CONTAINING CYS DECARBOXYLASE FAMILY"/>
    <property type="match status" value="1"/>
</dbReference>
<dbReference type="PATRIC" id="fig|1469144.8.peg.2559"/>
<dbReference type="RefSeq" id="WP_067069853.1">
    <property type="nucleotide sequence ID" value="NZ_JYIJ01000017.1"/>
</dbReference>
<accession>A0A132MZW2</accession>
<dbReference type="InterPro" id="IPR003382">
    <property type="entry name" value="Flavoprotein"/>
</dbReference>
<dbReference type="Proteomes" id="UP000070598">
    <property type="component" value="Unassembled WGS sequence"/>
</dbReference>
<proteinExistence type="predicted"/>
<reference evidence="2 5" key="2">
    <citation type="submission" date="2015-02" db="EMBL/GenBank/DDBJ databases">
        <title>Physiological reanalysis, assessment of diazotrophy, and genome sequences of multiple isolates of Streptomyces thermoautotrophicus.</title>
        <authorList>
            <person name="MacKellar D.C."/>
            <person name="Lieber L."/>
            <person name="Norman J."/>
            <person name="Bolger A."/>
            <person name="Tobin C."/>
            <person name="Murray J.W."/>
            <person name="Prell J."/>
        </authorList>
    </citation>
    <scope>NUCLEOTIDE SEQUENCE [LARGE SCALE GENOMIC DNA]</scope>
    <source>
        <strain evidence="2 5">UBT1</strain>
    </source>
</reference>
<gene>
    <name evidence="2" type="ORF">TH66_10295</name>
    <name evidence="3" type="ORF">TR74_08625</name>
</gene>
<comment type="caution">
    <text evidence="2">The sequence shown here is derived from an EMBL/GenBank/DDBJ whole genome shotgun (WGS) entry which is preliminary data.</text>
</comment>
<dbReference type="AlphaFoldDB" id="A0A132MZW2"/>
<evidence type="ECO:0000313" key="3">
    <source>
        <dbReference type="EMBL" id="KWX09597.1"/>
    </source>
</evidence>
<dbReference type="InterPro" id="IPR036551">
    <property type="entry name" value="Flavin_trans-like"/>
</dbReference>
<reference evidence="4" key="1">
    <citation type="submission" date="2015-02" db="EMBL/GenBank/DDBJ databases">
        <title>Physiological reanalysis, assessment of diazotrophy, and genome sequences of multiple isolates of Streptomyces thermoautotrophicus.</title>
        <authorList>
            <person name="MacKellar D.C."/>
            <person name="Lieber L."/>
            <person name="Norman J."/>
            <person name="Bolger A."/>
            <person name="Tobin C."/>
            <person name="Murray J.W."/>
            <person name="Friesen M."/>
            <person name="Prell J."/>
        </authorList>
    </citation>
    <scope>NUCLEOTIDE SEQUENCE [LARGE SCALE GENOMIC DNA]</scope>
    <source>
        <strain evidence="4">UBT1</strain>
    </source>
</reference>
<dbReference type="GO" id="GO:0071513">
    <property type="term" value="C:phosphopantothenoylcysteine decarboxylase complex"/>
    <property type="evidence" value="ECO:0007669"/>
    <property type="project" value="TreeGrafter"/>
</dbReference>
<organism evidence="2 5">
    <name type="scientific">Carbonactinospora thermoautotrophica</name>
    <dbReference type="NCBI Taxonomy" id="1469144"/>
    <lineage>
        <taxon>Bacteria</taxon>
        <taxon>Bacillati</taxon>
        <taxon>Actinomycetota</taxon>
        <taxon>Actinomycetes</taxon>
        <taxon>Kitasatosporales</taxon>
        <taxon>Carbonactinosporaceae</taxon>
        <taxon>Carbonactinospora</taxon>
    </lineage>
</organism>
<protein>
    <submittedName>
        <fullName evidence="2">Flavoprotein</fullName>
    </submittedName>
</protein>
<evidence type="ECO:0000313" key="2">
    <source>
        <dbReference type="EMBL" id="KWX03347.1"/>
    </source>
</evidence>
<dbReference type="GO" id="GO:0010181">
    <property type="term" value="F:FMN binding"/>
    <property type="evidence" value="ECO:0007669"/>
    <property type="project" value="TreeGrafter"/>
</dbReference>
<dbReference type="EMBL" id="JYIJ01000017">
    <property type="protein sequence ID" value="KWX03347.1"/>
    <property type="molecule type" value="Genomic_DNA"/>
</dbReference>
<dbReference type="PANTHER" id="PTHR14359:SF6">
    <property type="entry name" value="PHOSPHOPANTOTHENOYLCYSTEINE DECARBOXYLASE"/>
    <property type="match status" value="1"/>
</dbReference>
<dbReference type="SUPFAM" id="SSF52507">
    <property type="entry name" value="Homo-oligomeric flavin-containing Cys decarboxylases, HFCD"/>
    <property type="match status" value="1"/>
</dbReference>
<evidence type="ECO:0000313" key="5">
    <source>
        <dbReference type="Proteomes" id="UP000070659"/>
    </source>
</evidence>